<feature type="compositionally biased region" description="Polar residues" evidence="1">
    <location>
        <begin position="123"/>
        <end position="142"/>
    </location>
</feature>
<evidence type="ECO:0000313" key="6">
    <source>
        <dbReference type="Proteomes" id="UP000783934"/>
    </source>
</evidence>
<dbReference type="Proteomes" id="UP000700248">
    <property type="component" value="Unassembled WGS sequence"/>
</dbReference>
<reference evidence="3" key="2">
    <citation type="journal article" date="2021" name="PeerJ">
        <title>Extensive microbial diversity within the chicken gut microbiome revealed by metagenomics and culture.</title>
        <authorList>
            <person name="Gilroy R."/>
            <person name="Ravi A."/>
            <person name="Getino M."/>
            <person name="Pursley I."/>
            <person name="Horton D.L."/>
            <person name="Alikhan N.F."/>
            <person name="Baker D."/>
            <person name="Gharbi K."/>
            <person name="Hall N."/>
            <person name="Watson M."/>
            <person name="Adriaenssens E.M."/>
            <person name="Foster-Nyarko E."/>
            <person name="Jarju S."/>
            <person name="Secka A."/>
            <person name="Antonio M."/>
            <person name="Oren A."/>
            <person name="Chaudhuri R.R."/>
            <person name="La Ragione R."/>
            <person name="Hildebrand F."/>
            <person name="Pallen M.J."/>
        </authorList>
    </citation>
    <scope>NUCLEOTIDE SEQUENCE</scope>
    <source>
        <strain evidence="3">CHK175-13533</strain>
    </source>
</reference>
<protein>
    <recommendedName>
        <fullName evidence="7">Secreted protein</fullName>
    </recommendedName>
</protein>
<dbReference type="RefSeq" id="WP_167661769.1">
    <property type="nucleotide sequence ID" value="NZ_BMCQ01000005.1"/>
</dbReference>
<comment type="caution">
    <text evidence="3">The sequence shown here is derived from an EMBL/GenBank/DDBJ whole genome shotgun (WGS) entry which is preliminary data.</text>
</comment>
<name>A0A9D2VEI6_9BURK</name>
<evidence type="ECO:0000256" key="2">
    <source>
        <dbReference type="SAM" id="SignalP"/>
    </source>
</evidence>
<organism evidence="3 5">
    <name type="scientific">Paenalcaligenes hominis</name>
    <dbReference type="NCBI Taxonomy" id="643674"/>
    <lineage>
        <taxon>Bacteria</taxon>
        <taxon>Pseudomonadati</taxon>
        <taxon>Pseudomonadota</taxon>
        <taxon>Betaproteobacteria</taxon>
        <taxon>Burkholderiales</taxon>
        <taxon>Alcaligenaceae</taxon>
        <taxon>Paenalcaligenes</taxon>
    </lineage>
</organism>
<evidence type="ECO:0000313" key="5">
    <source>
        <dbReference type="Proteomes" id="UP000700248"/>
    </source>
</evidence>
<reference evidence="3" key="3">
    <citation type="submission" date="2021-09" db="EMBL/GenBank/DDBJ databases">
        <authorList>
            <person name="Gilroy R."/>
        </authorList>
    </citation>
    <scope>NUCLEOTIDE SEQUENCE</scope>
    <source>
        <strain evidence="3">CHK175-13533</strain>
    </source>
</reference>
<proteinExistence type="predicted"/>
<evidence type="ECO:0000256" key="1">
    <source>
        <dbReference type="SAM" id="MobiDB-lite"/>
    </source>
</evidence>
<sequence>MMKKSLLVVSSLVMSLGFHSAQAQNPTPQQAYNDAMAVCNQLNEAAAKQNCKRDAGAALQQAKRTPPAQISESTLTQNRIARCRALQSASAQEDCVAQMTGQIPSKEFGSVEGGGILRESTITIQEEPTSVVPTNPVRSIPTQPAPIR</sequence>
<evidence type="ECO:0000313" key="4">
    <source>
        <dbReference type="EMBL" id="NJB65824.1"/>
    </source>
</evidence>
<gene>
    <name evidence="4" type="ORF">GGR41_002079</name>
    <name evidence="3" type="ORF">K8U84_02750</name>
</gene>
<keyword evidence="2" id="KW-0732">Signal</keyword>
<dbReference type="Proteomes" id="UP000783934">
    <property type="component" value="Unassembled WGS sequence"/>
</dbReference>
<dbReference type="EMBL" id="JAATIZ010000004">
    <property type="protein sequence ID" value="NJB65824.1"/>
    <property type="molecule type" value="Genomic_DNA"/>
</dbReference>
<evidence type="ECO:0000313" key="3">
    <source>
        <dbReference type="EMBL" id="HJH23455.1"/>
    </source>
</evidence>
<feature type="signal peptide" evidence="2">
    <location>
        <begin position="1"/>
        <end position="23"/>
    </location>
</feature>
<feature type="chain" id="PRO_5038868420" description="Secreted protein" evidence="2">
    <location>
        <begin position="24"/>
        <end position="148"/>
    </location>
</feature>
<reference evidence="4 6" key="1">
    <citation type="submission" date="2020-03" db="EMBL/GenBank/DDBJ databases">
        <title>Genomic Encyclopedia of Type Strains, Phase IV (KMG-IV): sequencing the most valuable type-strain genomes for metagenomic binning, comparative biology and taxonomic classification.</title>
        <authorList>
            <person name="Goeker M."/>
        </authorList>
    </citation>
    <scope>NUCLEOTIDE SEQUENCE [LARGE SCALE GENOMIC DNA]</scope>
    <source>
        <strain evidence="4 6">DSM 26613</strain>
    </source>
</reference>
<dbReference type="EMBL" id="DYTQ01000038">
    <property type="protein sequence ID" value="HJH23455.1"/>
    <property type="molecule type" value="Genomic_DNA"/>
</dbReference>
<keyword evidence="6" id="KW-1185">Reference proteome</keyword>
<accession>A0A9D2VEI6</accession>
<evidence type="ECO:0008006" key="7">
    <source>
        <dbReference type="Google" id="ProtNLM"/>
    </source>
</evidence>
<dbReference type="AlphaFoldDB" id="A0A9D2VEI6"/>
<feature type="region of interest" description="Disordered" evidence="1">
    <location>
        <begin position="123"/>
        <end position="148"/>
    </location>
</feature>